<keyword evidence="2" id="KW-1185">Reference proteome</keyword>
<dbReference type="Proteomes" id="UP000218287">
    <property type="component" value="Chromosome"/>
</dbReference>
<reference evidence="1 2" key="1">
    <citation type="submission" date="2017-06" db="EMBL/GenBank/DDBJ databases">
        <title>Genome sequencing of cyanobaciteial culture collection at National Institute for Environmental Studies (NIES).</title>
        <authorList>
            <person name="Hirose Y."/>
            <person name="Shimura Y."/>
            <person name="Fujisawa T."/>
            <person name="Nakamura Y."/>
            <person name="Kawachi M."/>
        </authorList>
    </citation>
    <scope>NUCLEOTIDE SEQUENCE [LARGE SCALE GENOMIC DNA]</scope>
    <source>
        <strain evidence="1 2">NIES-21</strain>
    </source>
</reference>
<dbReference type="AlphaFoldDB" id="A0A1Z4GMA2"/>
<name>A0A1Z4GMA2_9CYAN</name>
<dbReference type="EMBL" id="AP018174">
    <property type="protein sequence ID" value="BAY18622.1"/>
    <property type="molecule type" value="Genomic_DNA"/>
</dbReference>
<gene>
    <name evidence="1" type="ORF">NIES21_44700</name>
</gene>
<evidence type="ECO:0000313" key="2">
    <source>
        <dbReference type="Proteomes" id="UP000218287"/>
    </source>
</evidence>
<evidence type="ECO:0000313" key="1">
    <source>
        <dbReference type="EMBL" id="BAY18622.1"/>
    </source>
</evidence>
<proteinExistence type="predicted"/>
<sequence length="47" mass="5284">MALRTEFDINQPNSGNTMSFRLLSWESGGIRGAIAVEIRKEVEAQIF</sequence>
<protein>
    <submittedName>
        <fullName evidence="1">Uncharacterized protein</fullName>
    </submittedName>
</protein>
<accession>A0A1Z4GMA2</accession>
<organism evidence="1 2">
    <name type="scientific">Anabaenopsis circularis NIES-21</name>
    <dbReference type="NCBI Taxonomy" id="1085406"/>
    <lineage>
        <taxon>Bacteria</taxon>
        <taxon>Bacillati</taxon>
        <taxon>Cyanobacteriota</taxon>
        <taxon>Cyanophyceae</taxon>
        <taxon>Nostocales</taxon>
        <taxon>Nodulariaceae</taxon>
        <taxon>Anabaenopsis</taxon>
    </lineage>
</organism>